<accession>A0A4Y4D0D6</accession>
<feature type="transmembrane region" description="Helical" evidence="2">
    <location>
        <begin position="226"/>
        <end position="245"/>
    </location>
</feature>
<protein>
    <recommendedName>
        <fullName evidence="5">Transmembrane protein</fullName>
    </recommendedName>
</protein>
<keyword evidence="2" id="KW-1133">Transmembrane helix</keyword>
<dbReference type="NCBIfam" id="NF041043">
    <property type="entry name" value="BPSS1780_fam"/>
    <property type="match status" value="1"/>
</dbReference>
<proteinExistence type="predicted"/>
<gene>
    <name evidence="3" type="ORF">ZRA01_23530</name>
</gene>
<dbReference type="InterPro" id="IPR047798">
    <property type="entry name" value="BPSS1780-like"/>
</dbReference>
<comment type="caution">
    <text evidence="3">The sequence shown here is derived from an EMBL/GenBank/DDBJ whole genome shotgun (WGS) entry which is preliminary data.</text>
</comment>
<keyword evidence="2" id="KW-0472">Membrane</keyword>
<dbReference type="AlphaFoldDB" id="A0A4Y4D0D6"/>
<feature type="transmembrane region" description="Helical" evidence="2">
    <location>
        <begin position="45"/>
        <end position="63"/>
    </location>
</feature>
<feature type="region of interest" description="Disordered" evidence="1">
    <location>
        <begin position="1"/>
        <end position="20"/>
    </location>
</feature>
<evidence type="ECO:0008006" key="5">
    <source>
        <dbReference type="Google" id="ProtNLM"/>
    </source>
</evidence>
<feature type="transmembrane region" description="Helical" evidence="2">
    <location>
        <begin position="200"/>
        <end position="220"/>
    </location>
</feature>
<feature type="transmembrane region" description="Helical" evidence="2">
    <location>
        <begin position="111"/>
        <end position="142"/>
    </location>
</feature>
<feature type="transmembrane region" description="Helical" evidence="2">
    <location>
        <begin position="148"/>
        <end position="179"/>
    </location>
</feature>
<keyword evidence="2" id="KW-0812">Transmembrane</keyword>
<organism evidence="3 4">
    <name type="scientific">Zoogloea ramigera</name>
    <dbReference type="NCBI Taxonomy" id="350"/>
    <lineage>
        <taxon>Bacteria</taxon>
        <taxon>Pseudomonadati</taxon>
        <taxon>Pseudomonadota</taxon>
        <taxon>Betaproteobacteria</taxon>
        <taxon>Rhodocyclales</taxon>
        <taxon>Zoogloeaceae</taxon>
        <taxon>Zoogloea</taxon>
    </lineage>
</organism>
<evidence type="ECO:0000256" key="1">
    <source>
        <dbReference type="SAM" id="MobiDB-lite"/>
    </source>
</evidence>
<dbReference type="Proteomes" id="UP000318422">
    <property type="component" value="Unassembled WGS sequence"/>
</dbReference>
<dbReference type="EMBL" id="BJNV01000039">
    <property type="protein sequence ID" value="GEC96280.1"/>
    <property type="molecule type" value="Genomic_DNA"/>
</dbReference>
<keyword evidence="4" id="KW-1185">Reference proteome</keyword>
<evidence type="ECO:0000313" key="3">
    <source>
        <dbReference type="EMBL" id="GEC96280.1"/>
    </source>
</evidence>
<evidence type="ECO:0000313" key="4">
    <source>
        <dbReference type="Proteomes" id="UP000318422"/>
    </source>
</evidence>
<name>A0A4Y4D0D6_ZOORA</name>
<reference evidence="3 4" key="1">
    <citation type="submission" date="2019-06" db="EMBL/GenBank/DDBJ databases">
        <title>Whole genome shotgun sequence of Zoogloea ramigera NBRC 15342.</title>
        <authorList>
            <person name="Hosoyama A."/>
            <person name="Uohara A."/>
            <person name="Ohji S."/>
            <person name="Ichikawa N."/>
        </authorList>
    </citation>
    <scope>NUCLEOTIDE SEQUENCE [LARGE SCALE GENOMIC DNA]</scope>
    <source>
        <strain evidence="3 4">NBRC 15342</strain>
    </source>
</reference>
<sequence length="263" mass="27843">MTEPASPAAHPYQDARHPRPRHVAPAASLAWLKTGWSSFTRNPGVWMAISLVFFVILVALLAIPILGMVIAIIGFPVMVAGMVLGCDAQARGEPLKVDHLFSGLRVHGAHLALVGCFYLLGTVIAGILPVLLGGLILTGLFYTELHSLSWLAVALGSAAFATGVIITIMTIMITALWFAPPLVILRDTPPLDAMKMSLSACFNNLGSFVVLGVLIYVLIWVALLPLGLGMIVLIPVLAGTLHASYQDVFGERPALPPAAAAKE</sequence>
<dbReference type="RefSeq" id="WP_174851611.1">
    <property type="nucleotide sequence ID" value="NZ_BJNV01000039.1"/>
</dbReference>
<evidence type="ECO:0000256" key="2">
    <source>
        <dbReference type="SAM" id="Phobius"/>
    </source>
</evidence>